<keyword evidence="4" id="KW-1185">Reference proteome</keyword>
<evidence type="ECO:0000256" key="1">
    <source>
        <dbReference type="SAM" id="MobiDB-lite"/>
    </source>
</evidence>
<dbReference type="InterPro" id="IPR027381">
    <property type="entry name" value="LytR/CpsA/Psr_C"/>
</dbReference>
<dbReference type="OrthoDB" id="4864198at2"/>
<dbReference type="Gene3D" id="3.30.70.2390">
    <property type="match status" value="1"/>
</dbReference>
<evidence type="ECO:0000313" key="3">
    <source>
        <dbReference type="EMBL" id="TDC73930.1"/>
    </source>
</evidence>
<feature type="compositionally biased region" description="Polar residues" evidence="1">
    <location>
        <begin position="73"/>
        <end position="82"/>
    </location>
</feature>
<evidence type="ECO:0000313" key="4">
    <source>
        <dbReference type="Proteomes" id="UP000295345"/>
    </source>
</evidence>
<gene>
    <name evidence="3" type="ORF">E1283_17560</name>
</gene>
<feature type="region of interest" description="Disordered" evidence="1">
    <location>
        <begin position="61"/>
        <end position="94"/>
    </location>
</feature>
<feature type="domain" description="LytR/CpsA/Psr regulator C-terminal" evidence="2">
    <location>
        <begin position="98"/>
        <end position="193"/>
    </location>
</feature>
<dbReference type="EMBL" id="SMKI01000173">
    <property type="protein sequence ID" value="TDC73930.1"/>
    <property type="molecule type" value="Genomic_DNA"/>
</dbReference>
<organism evidence="3 4">
    <name type="scientific">Streptomyces hainanensis</name>
    <dbReference type="NCBI Taxonomy" id="402648"/>
    <lineage>
        <taxon>Bacteria</taxon>
        <taxon>Bacillati</taxon>
        <taxon>Actinomycetota</taxon>
        <taxon>Actinomycetes</taxon>
        <taxon>Kitasatosporales</taxon>
        <taxon>Streptomycetaceae</taxon>
        <taxon>Streptomyces</taxon>
    </lineage>
</organism>
<proteinExistence type="predicted"/>
<reference evidence="3 4" key="1">
    <citation type="submission" date="2019-03" db="EMBL/GenBank/DDBJ databases">
        <title>Draft genome sequences of novel Actinobacteria.</title>
        <authorList>
            <person name="Sahin N."/>
            <person name="Ay H."/>
            <person name="Saygin H."/>
        </authorList>
    </citation>
    <scope>NUCLEOTIDE SEQUENCE [LARGE SCALE GENOMIC DNA]</scope>
    <source>
        <strain evidence="3 4">DSM 41900</strain>
    </source>
</reference>
<dbReference type="Pfam" id="PF13399">
    <property type="entry name" value="LytR_C"/>
    <property type="match status" value="1"/>
</dbReference>
<sequence>MSMLTPPGMGGKKFRVTGDHYPRMRRPRRRRKVLAVLTITSVLGLLGYGTLEIVDVFSGDDETERSAPAGSGRPQTENNCAPQQADDGPATLPEPSAITVNVLNATDRTGLAQATADTLAERGFTIGEVTNAPEELDGKVEGPGLLLATAEGERAGALSVLATQLEGAETAQNRPGQRADNAESVDLVIGAGFDELTAEREAQRRLAELANPEPSPAEEPAPADTPAC</sequence>
<evidence type="ECO:0000259" key="2">
    <source>
        <dbReference type="Pfam" id="PF13399"/>
    </source>
</evidence>
<dbReference type="AlphaFoldDB" id="A0A4R4T9X7"/>
<name>A0A4R4T9X7_9ACTN</name>
<accession>A0A4R4T9X7</accession>
<dbReference type="RefSeq" id="WP_132819010.1">
    <property type="nucleotide sequence ID" value="NZ_SMKI01000173.1"/>
</dbReference>
<feature type="region of interest" description="Disordered" evidence="1">
    <location>
        <begin position="204"/>
        <end position="228"/>
    </location>
</feature>
<protein>
    <submittedName>
        <fullName evidence="3">LytR family transcriptional regulator</fullName>
    </submittedName>
</protein>
<dbReference type="Proteomes" id="UP000295345">
    <property type="component" value="Unassembled WGS sequence"/>
</dbReference>
<comment type="caution">
    <text evidence="3">The sequence shown here is derived from an EMBL/GenBank/DDBJ whole genome shotgun (WGS) entry which is preliminary data.</text>
</comment>